<evidence type="ECO:0000313" key="2">
    <source>
        <dbReference type="Proteomes" id="UP000242637"/>
    </source>
</evidence>
<dbReference type="AlphaFoldDB" id="A0A239VJ42"/>
<dbReference type="EMBL" id="LT906453">
    <property type="protein sequence ID" value="SNV21900.1"/>
    <property type="molecule type" value="Genomic_DNA"/>
</dbReference>
<evidence type="ECO:0000313" key="1">
    <source>
        <dbReference type="EMBL" id="SNV21900.1"/>
    </source>
</evidence>
<sequence>MTVSDIMMGSMTGWSYHQAGHLIAAALRGATPTTTLHIRDCIDRNAVDAAAAPFLAFAGPWSERECGAADVEIIQGKDAFDPAHASAQCADADIIDDANHKVVDLLRSGGIDETRSWGWVPGVTAAWRGELREAWPVIHWAATALLNEQTLSVAQVQTRLREEGIPHKG</sequence>
<proteinExistence type="predicted"/>
<keyword evidence="2" id="KW-1185">Reference proteome</keyword>
<protein>
    <submittedName>
        <fullName evidence="1">Uncharacterized protein</fullName>
    </submittedName>
</protein>
<dbReference type="KEGG" id="dco:SAMEA4475696_1379"/>
<accession>A0A239VJ42</accession>
<organism evidence="1 2">
    <name type="scientific">Dermatophilus congolensis</name>
    <dbReference type="NCBI Taxonomy" id="1863"/>
    <lineage>
        <taxon>Bacteria</taxon>
        <taxon>Bacillati</taxon>
        <taxon>Actinomycetota</taxon>
        <taxon>Actinomycetes</taxon>
        <taxon>Micrococcales</taxon>
        <taxon>Dermatophilaceae</taxon>
        <taxon>Dermatophilus</taxon>
    </lineage>
</organism>
<dbReference type="OrthoDB" id="4619573at2"/>
<dbReference type="RefSeq" id="WP_028327875.1">
    <property type="nucleotide sequence ID" value="NZ_LT906453.1"/>
</dbReference>
<name>A0A239VJ42_9MICO</name>
<reference evidence="1 2" key="1">
    <citation type="submission" date="2017-06" db="EMBL/GenBank/DDBJ databases">
        <authorList>
            <consortium name="Pathogen Informatics"/>
        </authorList>
    </citation>
    <scope>NUCLEOTIDE SEQUENCE [LARGE SCALE GENOMIC DNA]</scope>
    <source>
        <strain evidence="1 2">NCTC13039</strain>
    </source>
</reference>
<dbReference type="Proteomes" id="UP000242637">
    <property type="component" value="Chromosome 1"/>
</dbReference>
<gene>
    <name evidence="1" type="ORF">SAMEA4475696_01379</name>
</gene>
<dbReference type="GeneID" id="63459600"/>